<feature type="region of interest" description="Disordered" evidence="2">
    <location>
        <begin position="1"/>
        <end position="25"/>
    </location>
</feature>
<evidence type="ECO:0000256" key="2">
    <source>
        <dbReference type="SAM" id="MobiDB-lite"/>
    </source>
</evidence>
<organism evidence="4 5">
    <name type="scientific">Halobium salinum</name>
    <dbReference type="NCBI Taxonomy" id="1364940"/>
    <lineage>
        <taxon>Archaea</taxon>
        <taxon>Methanobacteriati</taxon>
        <taxon>Methanobacteriota</taxon>
        <taxon>Stenosarchaea group</taxon>
        <taxon>Halobacteria</taxon>
        <taxon>Halobacteriales</taxon>
        <taxon>Haloferacaceae</taxon>
        <taxon>Halobium</taxon>
    </lineage>
</organism>
<dbReference type="Gene3D" id="3.40.30.10">
    <property type="entry name" value="Glutaredoxin"/>
    <property type="match status" value="1"/>
</dbReference>
<dbReference type="PANTHER" id="PTHR43110:SF1">
    <property type="entry name" value="THIOL PEROXIDASE"/>
    <property type="match status" value="1"/>
</dbReference>
<proteinExistence type="predicted"/>
<dbReference type="SUPFAM" id="SSF52833">
    <property type="entry name" value="Thioredoxin-like"/>
    <property type="match status" value="1"/>
</dbReference>
<dbReference type="PROSITE" id="PS51352">
    <property type="entry name" value="THIOREDOXIN_2"/>
    <property type="match status" value="1"/>
</dbReference>
<dbReference type="EMBL" id="JBHSDS010000003">
    <property type="protein sequence ID" value="MFC4357626.1"/>
    <property type="molecule type" value="Genomic_DNA"/>
</dbReference>
<dbReference type="InterPro" id="IPR036249">
    <property type="entry name" value="Thioredoxin-like_sf"/>
</dbReference>
<keyword evidence="1" id="KW-0676">Redox-active center</keyword>
<evidence type="ECO:0000256" key="1">
    <source>
        <dbReference type="ARBA" id="ARBA00023284"/>
    </source>
</evidence>
<protein>
    <submittedName>
        <fullName evidence="4">Redoxin domain-containing protein</fullName>
    </submittedName>
</protein>
<evidence type="ECO:0000313" key="4">
    <source>
        <dbReference type="EMBL" id="MFC4357626.1"/>
    </source>
</evidence>
<keyword evidence="5" id="KW-1185">Reference proteome</keyword>
<dbReference type="RefSeq" id="WP_267622068.1">
    <property type="nucleotide sequence ID" value="NZ_JAODIW010000006.1"/>
</dbReference>
<accession>A0ABD5P9N9</accession>
<evidence type="ECO:0000259" key="3">
    <source>
        <dbReference type="PROSITE" id="PS51352"/>
    </source>
</evidence>
<feature type="domain" description="Thioredoxin" evidence="3">
    <location>
        <begin position="2"/>
        <end position="176"/>
    </location>
</feature>
<name>A0ABD5P9N9_9EURY</name>
<comment type="caution">
    <text evidence="4">The sequence shown here is derived from an EMBL/GenBank/DDBJ whole genome shotgun (WGS) entry which is preliminary data.</text>
</comment>
<sequence>MLDVGDTAPEFTVPMATPEHAGDAGAYTSDHVERFDLGEALEDGPVALAFFPGVFSRTCTQELCEMRDWHGEMAELGGSAGGADDTAARVYGVSVDTPWSQLRFVDEYDLDYPLLSGFNSDLVADYGVRREDGILRGIAKRAVYVVAPDRTVAYAWLTEESLTFPDLDAVAEAMAASARGDESAHGDRDD</sequence>
<dbReference type="InterPro" id="IPR000866">
    <property type="entry name" value="AhpC/TSA"/>
</dbReference>
<dbReference type="InterPro" id="IPR050455">
    <property type="entry name" value="Tpx_Peroxidase_subfamily"/>
</dbReference>
<dbReference type="PANTHER" id="PTHR43110">
    <property type="entry name" value="THIOL PEROXIDASE"/>
    <property type="match status" value="1"/>
</dbReference>
<dbReference type="Proteomes" id="UP001595921">
    <property type="component" value="Unassembled WGS sequence"/>
</dbReference>
<gene>
    <name evidence="4" type="ORF">ACFO0N_06640</name>
</gene>
<dbReference type="InterPro" id="IPR013766">
    <property type="entry name" value="Thioredoxin_domain"/>
</dbReference>
<dbReference type="AlphaFoldDB" id="A0ABD5P9N9"/>
<reference evidence="4 5" key="1">
    <citation type="journal article" date="2019" name="Int. J. Syst. Evol. Microbiol.">
        <title>The Global Catalogue of Microorganisms (GCM) 10K type strain sequencing project: providing services to taxonomists for standard genome sequencing and annotation.</title>
        <authorList>
            <consortium name="The Broad Institute Genomics Platform"/>
            <consortium name="The Broad Institute Genome Sequencing Center for Infectious Disease"/>
            <person name="Wu L."/>
            <person name="Ma J."/>
        </authorList>
    </citation>
    <scope>NUCLEOTIDE SEQUENCE [LARGE SCALE GENOMIC DNA]</scope>
    <source>
        <strain evidence="4 5">CGMCC 1.12553</strain>
    </source>
</reference>
<dbReference type="Pfam" id="PF00578">
    <property type="entry name" value="AhpC-TSA"/>
    <property type="match status" value="1"/>
</dbReference>
<evidence type="ECO:0000313" key="5">
    <source>
        <dbReference type="Proteomes" id="UP001595921"/>
    </source>
</evidence>